<comment type="caution">
    <text evidence="2">The sequence shown here is derived from an EMBL/GenBank/DDBJ whole genome shotgun (WGS) entry which is preliminary data.</text>
</comment>
<dbReference type="Proteomes" id="UP000317650">
    <property type="component" value="Chromosome 7"/>
</dbReference>
<organism evidence="2 3">
    <name type="scientific">Musa balbisiana</name>
    <name type="common">Banana</name>
    <dbReference type="NCBI Taxonomy" id="52838"/>
    <lineage>
        <taxon>Eukaryota</taxon>
        <taxon>Viridiplantae</taxon>
        <taxon>Streptophyta</taxon>
        <taxon>Embryophyta</taxon>
        <taxon>Tracheophyta</taxon>
        <taxon>Spermatophyta</taxon>
        <taxon>Magnoliopsida</taxon>
        <taxon>Liliopsida</taxon>
        <taxon>Zingiberales</taxon>
        <taxon>Musaceae</taxon>
        <taxon>Musa</taxon>
    </lineage>
</organism>
<reference evidence="2 3" key="1">
    <citation type="journal article" date="2019" name="Nat. Plants">
        <title>Genome sequencing of Musa balbisiana reveals subgenome evolution and function divergence in polyploid bananas.</title>
        <authorList>
            <person name="Yao X."/>
        </authorList>
    </citation>
    <scope>NUCLEOTIDE SEQUENCE [LARGE SCALE GENOMIC DNA]</scope>
    <source>
        <strain evidence="3">cv. DH-PKW</strain>
        <tissue evidence="2">Leaves</tissue>
    </source>
</reference>
<dbReference type="InterPro" id="IPR056633">
    <property type="entry name" value="DUF7731"/>
</dbReference>
<evidence type="ECO:0000313" key="2">
    <source>
        <dbReference type="EMBL" id="THU60334.1"/>
    </source>
</evidence>
<feature type="domain" description="DUF7731" evidence="1">
    <location>
        <begin position="63"/>
        <end position="160"/>
    </location>
</feature>
<dbReference type="Pfam" id="PF24865">
    <property type="entry name" value="DUF7731"/>
    <property type="match status" value="1"/>
</dbReference>
<dbReference type="PANTHER" id="PTHR34366:SF2">
    <property type="entry name" value="OS07G0289901 PROTEIN"/>
    <property type="match status" value="1"/>
</dbReference>
<protein>
    <recommendedName>
        <fullName evidence="1">DUF7731 domain-containing protein</fullName>
    </recommendedName>
</protein>
<evidence type="ECO:0000313" key="3">
    <source>
        <dbReference type="Proteomes" id="UP000317650"/>
    </source>
</evidence>
<proteinExistence type="predicted"/>
<sequence>MKEGLSRKLFDYKSTMLYLSSPLVSYMLEGTMSSISPLKCWCLLLAVLCLSTSCCKSDQNAEDIVATALACFNDRYVYSSCQESYRLNAGGTLNVPQEATDGYCGGPCLTETKLVLSCVDNILYNFRFYNGASVRDVRYTLDAGCGHTSKRGDFNVNEHLDDDIDGYGGYYDHGDRLAVPVYLLILFSCVLLL</sequence>
<dbReference type="PANTHER" id="PTHR34366">
    <property type="entry name" value="OS07G0289901 PROTEIN-RELATED"/>
    <property type="match status" value="1"/>
</dbReference>
<accession>A0A4S8JGI5</accession>
<dbReference type="AlphaFoldDB" id="A0A4S8JGI5"/>
<evidence type="ECO:0000259" key="1">
    <source>
        <dbReference type="Pfam" id="PF24865"/>
    </source>
</evidence>
<dbReference type="EMBL" id="PYDT01000005">
    <property type="protein sequence ID" value="THU60334.1"/>
    <property type="molecule type" value="Genomic_DNA"/>
</dbReference>
<name>A0A4S8JGI5_MUSBA</name>
<gene>
    <name evidence="2" type="ORF">C4D60_Mb07t11550</name>
</gene>
<keyword evidence="3" id="KW-1185">Reference proteome</keyword>